<dbReference type="RefSeq" id="XP_014174490.1">
    <property type="nucleotide sequence ID" value="XM_014319015.1"/>
</dbReference>
<sequence length="203" mass="22842">MSEEIPRHIQRAMDSIGTVGNIPRIQKWLQIAHGCREWASIMRTYMVVCATMRPISNTLELNTINFARIMQRADRAGTGILRLALKYEEKAAESANAYLSTASIFQDWGMHCLFGQSIGPNGQGSRARCVYRPHLQRQIALLRQTVVLSNRPMSQNSDARPSSIECATRLNRAAIELGYVLEDLRIQIRALCFSNVTPTVSLH</sequence>
<dbReference type="AlphaFoldDB" id="F0XBJ8"/>
<accession>F0XBJ8</accession>
<dbReference type="HOGENOM" id="CLU_1349065_0_0_1"/>
<keyword evidence="2" id="KW-1185">Reference proteome</keyword>
<dbReference type="Proteomes" id="UP000007796">
    <property type="component" value="Unassembled WGS sequence"/>
</dbReference>
<evidence type="ECO:0000313" key="1">
    <source>
        <dbReference type="EMBL" id="EFX05008.1"/>
    </source>
</evidence>
<gene>
    <name evidence="1" type="ORF">CMQ_5270</name>
</gene>
<dbReference type="InParanoid" id="F0XBJ8"/>
<organism evidence="2">
    <name type="scientific">Grosmannia clavigera (strain kw1407 / UAMH 11150)</name>
    <name type="common">Blue stain fungus</name>
    <name type="synonym">Graphiocladiella clavigera</name>
    <dbReference type="NCBI Taxonomy" id="655863"/>
    <lineage>
        <taxon>Eukaryota</taxon>
        <taxon>Fungi</taxon>
        <taxon>Dikarya</taxon>
        <taxon>Ascomycota</taxon>
        <taxon>Pezizomycotina</taxon>
        <taxon>Sordariomycetes</taxon>
        <taxon>Sordariomycetidae</taxon>
        <taxon>Ophiostomatales</taxon>
        <taxon>Ophiostomataceae</taxon>
        <taxon>Leptographium</taxon>
    </lineage>
</organism>
<dbReference type="GeneID" id="25978574"/>
<protein>
    <submittedName>
        <fullName evidence="1">Uncharacterized protein</fullName>
    </submittedName>
</protein>
<proteinExistence type="predicted"/>
<reference evidence="1 2" key="1">
    <citation type="journal article" date="2011" name="Proc. Natl. Acad. Sci. U.S.A.">
        <title>Genome and transcriptome analyses of the mountain pine beetle-fungal symbiont Grosmannia clavigera, a lodgepole pine pathogen.</title>
        <authorList>
            <person name="DiGuistini S."/>
            <person name="Wang Y."/>
            <person name="Liao N.Y."/>
            <person name="Taylor G."/>
            <person name="Tanguay P."/>
            <person name="Feau N."/>
            <person name="Henrissat B."/>
            <person name="Chan S.K."/>
            <person name="Hesse-Orce U."/>
            <person name="Alamouti S.M."/>
            <person name="Tsui C.K.M."/>
            <person name="Docking R.T."/>
            <person name="Levasseur A."/>
            <person name="Haridas S."/>
            <person name="Robertson G."/>
            <person name="Birol I."/>
            <person name="Holt R.A."/>
            <person name="Marra M.A."/>
            <person name="Hamelin R.C."/>
            <person name="Hirst M."/>
            <person name="Jones S.J.M."/>
            <person name="Bohlmann J."/>
            <person name="Breuil C."/>
        </authorList>
    </citation>
    <scope>NUCLEOTIDE SEQUENCE [LARGE SCALE GENOMIC DNA]</scope>
    <source>
        <strain evidence="2">kw1407 / UAMH 11150</strain>
    </source>
</reference>
<evidence type="ECO:0000313" key="2">
    <source>
        <dbReference type="Proteomes" id="UP000007796"/>
    </source>
</evidence>
<dbReference type="EMBL" id="GL629756">
    <property type="protein sequence ID" value="EFX05008.1"/>
    <property type="molecule type" value="Genomic_DNA"/>
</dbReference>
<name>F0XBJ8_GROCL</name>